<dbReference type="EMBL" id="UZAF01020331">
    <property type="protein sequence ID" value="VDO68896.1"/>
    <property type="molecule type" value="Genomic_DNA"/>
</dbReference>
<evidence type="ECO:0000313" key="2">
    <source>
        <dbReference type="Proteomes" id="UP000268014"/>
    </source>
</evidence>
<organism evidence="3">
    <name type="scientific">Haemonchus placei</name>
    <name type="common">Barber's pole worm</name>
    <dbReference type="NCBI Taxonomy" id="6290"/>
    <lineage>
        <taxon>Eukaryota</taxon>
        <taxon>Metazoa</taxon>
        <taxon>Ecdysozoa</taxon>
        <taxon>Nematoda</taxon>
        <taxon>Chromadorea</taxon>
        <taxon>Rhabditida</taxon>
        <taxon>Rhabditina</taxon>
        <taxon>Rhabditomorpha</taxon>
        <taxon>Strongyloidea</taxon>
        <taxon>Trichostrongylidae</taxon>
        <taxon>Haemonchus</taxon>
    </lineage>
</organism>
<evidence type="ECO:0000313" key="1">
    <source>
        <dbReference type="EMBL" id="VDO68896.1"/>
    </source>
</evidence>
<proteinExistence type="predicted"/>
<gene>
    <name evidence="1" type="ORF">HPLM_LOCUS18091</name>
</gene>
<accession>A0A0N4X1B2</accession>
<evidence type="ECO:0000313" key="3">
    <source>
        <dbReference type="WBParaSite" id="HPLM_0001809901-mRNA-1"/>
    </source>
</evidence>
<name>A0A0N4X1B2_HAEPC</name>
<reference evidence="1 2" key="2">
    <citation type="submission" date="2018-11" db="EMBL/GenBank/DDBJ databases">
        <authorList>
            <consortium name="Pathogen Informatics"/>
        </authorList>
    </citation>
    <scope>NUCLEOTIDE SEQUENCE [LARGE SCALE GENOMIC DNA]</scope>
    <source>
        <strain evidence="1 2">MHpl1</strain>
    </source>
</reference>
<dbReference type="AlphaFoldDB" id="A0A0N4X1B2"/>
<protein>
    <submittedName>
        <fullName evidence="1 3">Uncharacterized protein</fullName>
    </submittedName>
</protein>
<reference evidence="3" key="1">
    <citation type="submission" date="2017-02" db="UniProtKB">
        <authorList>
            <consortium name="WormBaseParasite"/>
        </authorList>
    </citation>
    <scope>IDENTIFICATION</scope>
</reference>
<sequence>MYFSDPEAARDPYLKGVVFRERWSSLLIKCVYINGTLKWDDALAAKAIVEAIRPESHGDYFMIRNEKAPPKEVYRTAGRGSTLDSVKPFERNADELRQPPEGTIYECNGIFDFKTMPRENLLYVACLYKTLS</sequence>
<dbReference type="Proteomes" id="UP000268014">
    <property type="component" value="Unassembled WGS sequence"/>
</dbReference>
<dbReference type="WBParaSite" id="HPLM_0001809901-mRNA-1">
    <property type="protein sequence ID" value="HPLM_0001809901-mRNA-1"/>
    <property type="gene ID" value="HPLM_0001809901"/>
</dbReference>
<keyword evidence="2" id="KW-1185">Reference proteome</keyword>